<proteinExistence type="predicted"/>
<organism evidence="1 2">
    <name type="scientific">Deinandra increscens subsp. villosa</name>
    <dbReference type="NCBI Taxonomy" id="3103831"/>
    <lineage>
        <taxon>Eukaryota</taxon>
        <taxon>Viridiplantae</taxon>
        <taxon>Streptophyta</taxon>
        <taxon>Embryophyta</taxon>
        <taxon>Tracheophyta</taxon>
        <taxon>Spermatophyta</taxon>
        <taxon>Magnoliopsida</taxon>
        <taxon>eudicotyledons</taxon>
        <taxon>Gunneridae</taxon>
        <taxon>Pentapetalae</taxon>
        <taxon>asterids</taxon>
        <taxon>campanulids</taxon>
        <taxon>Asterales</taxon>
        <taxon>Asteraceae</taxon>
        <taxon>Asteroideae</taxon>
        <taxon>Heliantheae alliance</taxon>
        <taxon>Madieae</taxon>
        <taxon>Madiinae</taxon>
        <taxon>Deinandra</taxon>
    </lineage>
</organism>
<reference evidence="1 2" key="1">
    <citation type="submission" date="2024-04" db="EMBL/GenBank/DDBJ databases">
        <title>The reference genome of an endangered Asteraceae, Deinandra increscens subsp. villosa, native to the Central Coast of California.</title>
        <authorList>
            <person name="Guilliams M."/>
            <person name="Hasenstab-Lehman K."/>
            <person name="Meyer R."/>
            <person name="Mcevoy S."/>
        </authorList>
    </citation>
    <scope>NUCLEOTIDE SEQUENCE [LARGE SCALE GENOMIC DNA]</scope>
    <source>
        <tissue evidence="1">Leaf</tissue>
    </source>
</reference>
<gene>
    <name evidence="1" type="ORF">SSX86_015622</name>
</gene>
<comment type="caution">
    <text evidence="1">The sequence shown here is derived from an EMBL/GenBank/DDBJ whole genome shotgun (WGS) entry which is preliminary data.</text>
</comment>
<name>A0AAP0GXN6_9ASTR</name>
<keyword evidence="2" id="KW-1185">Reference proteome</keyword>
<evidence type="ECO:0000313" key="2">
    <source>
        <dbReference type="Proteomes" id="UP001408789"/>
    </source>
</evidence>
<sequence>MVGYTFALFHPEKIACVVSLSVAFRPPGSGTHSALPEGYYINRWKESGRAEADFGRFDAKTVVKNIYIIFSRSEIPIADENQEIMDLVDPSTPLPSWFTEDDLAVYADLYRKS</sequence>
<dbReference type="InterPro" id="IPR029058">
    <property type="entry name" value="AB_hydrolase_fold"/>
</dbReference>
<protein>
    <submittedName>
        <fullName evidence="1">Uncharacterized protein</fullName>
    </submittedName>
</protein>
<accession>A0AAP0GXN6</accession>
<evidence type="ECO:0000313" key="1">
    <source>
        <dbReference type="EMBL" id="KAK9064242.1"/>
    </source>
</evidence>
<dbReference type="Gene3D" id="3.40.50.1820">
    <property type="entry name" value="alpha/beta hydrolase"/>
    <property type="match status" value="1"/>
</dbReference>
<dbReference type="PANTHER" id="PTHR43329">
    <property type="entry name" value="EPOXIDE HYDROLASE"/>
    <property type="match status" value="1"/>
</dbReference>
<dbReference type="Proteomes" id="UP001408789">
    <property type="component" value="Unassembled WGS sequence"/>
</dbReference>
<dbReference type="SUPFAM" id="SSF53474">
    <property type="entry name" value="alpha/beta-Hydrolases"/>
    <property type="match status" value="1"/>
</dbReference>
<dbReference type="AlphaFoldDB" id="A0AAP0GXN6"/>
<dbReference type="EMBL" id="JBCNJP010000017">
    <property type="protein sequence ID" value="KAK9064242.1"/>
    <property type="molecule type" value="Genomic_DNA"/>
</dbReference>